<protein>
    <submittedName>
        <fullName evidence="1">Uncharacterized protein</fullName>
    </submittedName>
</protein>
<dbReference type="AlphaFoldDB" id="A0A963Z4A2"/>
<evidence type="ECO:0000313" key="2">
    <source>
        <dbReference type="Proteomes" id="UP000721844"/>
    </source>
</evidence>
<name>A0A963Z4A2_9PROT</name>
<proteinExistence type="predicted"/>
<evidence type="ECO:0000313" key="1">
    <source>
        <dbReference type="EMBL" id="MCB8882502.1"/>
    </source>
</evidence>
<accession>A0A963Z4A2</accession>
<keyword evidence="2" id="KW-1185">Reference proteome</keyword>
<organism evidence="1 2">
    <name type="scientific">Acidisoma cellulosilyticum</name>
    <dbReference type="NCBI Taxonomy" id="2802395"/>
    <lineage>
        <taxon>Bacteria</taxon>
        <taxon>Pseudomonadati</taxon>
        <taxon>Pseudomonadota</taxon>
        <taxon>Alphaproteobacteria</taxon>
        <taxon>Acetobacterales</taxon>
        <taxon>Acidocellaceae</taxon>
        <taxon>Acidisoma</taxon>
    </lineage>
</organism>
<comment type="caution">
    <text evidence="1">The sequence shown here is derived from an EMBL/GenBank/DDBJ whole genome shotgun (WGS) entry which is preliminary data.</text>
</comment>
<dbReference type="Proteomes" id="UP000721844">
    <property type="component" value="Unassembled WGS sequence"/>
</dbReference>
<reference evidence="1 2" key="1">
    <citation type="journal article" date="2021" name="Microorganisms">
        <title>Acidisoma silvae sp. nov. and Acidisomacellulosilytica sp. nov., Two Acidophilic Bacteria Isolated from Decaying Wood, Hydrolyzing Cellulose and Producing Poly-3-hydroxybutyrate.</title>
        <authorList>
            <person name="Mieszkin S."/>
            <person name="Pouder E."/>
            <person name="Uroz S."/>
            <person name="Simon-Colin C."/>
            <person name="Alain K."/>
        </authorList>
    </citation>
    <scope>NUCLEOTIDE SEQUENCE [LARGE SCALE GENOMIC DNA]</scope>
    <source>
        <strain evidence="1 2">HW T5.17</strain>
    </source>
</reference>
<dbReference type="EMBL" id="JAESVA010000007">
    <property type="protein sequence ID" value="MCB8882502.1"/>
    <property type="molecule type" value="Genomic_DNA"/>
</dbReference>
<dbReference type="RefSeq" id="WP_227309154.1">
    <property type="nucleotide sequence ID" value="NZ_JAESVA010000007.1"/>
</dbReference>
<gene>
    <name evidence="1" type="ORF">ACELLULO517_19810</name>
</gene>
<sequence>MDEAGAIPLIWQYSRHAMRALLIVMVTTCLVACTDEHVTTYRHDHKAFLKELIYCENHYEAARDSDACRAAFHVNSELFPG</sequence>